<name>A0A239JFM5_9ACTN</name>
<evidence type="ECO:0000313" key="1">
    <source>
        <dbReference type="EMBL" id="SNT04609.1"/>
    </source>
</evidence>
<accession>A0A239JFM5</accession>
<gene>
    <name evidence="1" type="ORF">SAMN05216276_1022112</name>
</gene>
<dbReference type="AlphaFoldDB" id="A0A239JFM5"/>
<organism evidence="1 2">
    <name type="scientific">Streptosporangium subroseum</name>
    <dbReference type="NCBI Taxonomy" id="106412"/>
    <lineage>
        <taxon>Bacteria</taxon>
        <taxon>Bacillati</taxon>
        <taxon>Actinomycetota</taxon>
        <taxon>Actinomycetes</taxon>
        <taxon>Streptosporangiales</taxon>
        <taxon>Streptosporangiaceae</taxon>
        <taxon>Streptosporangium</taxon>
    </lineage>
</organism>
<evidence type="ECO:0000313" key="2">
    <source>
        <dbReference type="Proteomes" id="UP000198282"/>
    </source>
</evidence>
<dbReference type="Proteomes" id="UP000198282">
    <property type="component" value="Unassembled WGS sequence"/>
</dbReference>
<protein>
    <submittedName>
        <fullName evidence="1">Uncharacterized protein</fullName>
    </submittedName>
</protein>
<dbReference type="EMBL" id="FZOD01000022">
    <property type="protein sequence ID" value="SNT04609.1"/>
    <property type="molecule type" value="Genomic_DNA"/>
</dbReference>
<sequence length="307" mass="32709">MLWSLREQSGGNHQEEFPLKRHIAGLACAAMTVLSVPALASTATAQASDPISALRSQFKTGLGVKTVDTTKVRGIAGNAVVAKRTGVFQFGTSGIRASDHTAQLRIKPSDLGLSEESTTDEDSQLTKLFTGMTKPERVVRIKNATYISGGMFGEFLPADKTWLRFDTTAGATGSLSQLVNVAEPSTLKALLAHTTVKRAGTYAGKITLGELHKVSPWFRVSLGTPLDRKNAKVSLSWKLYLGADKLAKRLTTSYPAGSKDAVTVDTSYTGWGSKVTVAAPPADQVAKLSELEFDGKVEPPFTVLNPG</sequence>
<reference evidence="1 2" key="1">
    <citation type="submission" date="2017-06" db="EMBL/GenBank/DDBJ databases">
        <authorList>
            <person name="Kim H.J."/>
            <person name="Triplett B.A."/>
        </authorList>
    </citation>
    <scope>NUCLEOTIDE SEQUENCE [LARGE SCALE GENOMIC DNA]</scope>
    <source>
        <strain evidence="1 2">CGMCC 4.2132</strain>
    </source>
</reference>
<proteinExistence type="predicted"/>
<keyword evidence="2" id="KW-1185">Reference proteome</keyword>